<comment type="caution">
    <text evidence="2">The sequence shown here is derived from an EMBL/GenBank/DDBJ whole genome shotgun (WGS) entry which is preliminary data.</text>
</comment>
<dbReference type="AlphaFoldDB" id="A0AAV5VWF8"/>
<feature type="compositionally biased region" description="Acidic residues" evidence="1">
    <location>
        <begin position="87"/>
        <end position="105"/>
    </location>
</feature>
<dbReference type="Proteomes" id="UP001432322">
    <property type="component" value="Unassembled WGS sequence"/>
</dbReference>
<evidence type="ECO:0000313" key="2">
    <source>
        <dbReference type="EMBL" id="GMT22074.1"/>
    </source>
</evidence>
<feature type="compositionally biased region" description="Basic and acidic residues" evidence="1">
    <location>
        <begin position="8"/>
        <end position="22"/>
    </location>
</feature>
<gene>
    <name evidence="2" type="ORF">PFISCL1PPCAC_13371</name>
</gene>
<feature type="compositionally biased region" description="Basic residues" evidence="1">
    <location>
        <begin position="265"/>
        <end position="284"/>
    </location>
</feature>
<name>A0AAV5VWF8_9BILA</name>
<feature type="region of interest" description="Disordered" evidence="1">
    <location>
        <begin position="52"/>
        <end position="155"/>
    </location>
</feature>
<feature type="region of interest" description="Disordered" evidence="1">
    <location>
        <begin position="172"/>
        <end position="304"/>
    </location>
</feature>
<sequence>KKKKKRKSAEEMRREEKERQAESDGLIKQLLTLPSDSLEDYEAQFVMLQKIHGHDKEDTPAVPDVVDDEREEGEAAFDGSDVNEVGEVFEETESDEGEEAVEETDGNSSHQLGGVDDGQQMEEETAGKRGNTKGAAKKKKNRDVPQTEEEMISEIGKWKEESFEKAMMRMKMRTEAKVRKMEEEEKRRKREKEERKKRETETVGKSKIEAPSRNRADACRRTKELLQLGKRMVVQLADDDEGGKGKKKRRDEEKEENDVKDAKPKKVTTKKRVSTKPVTLRKKGKKDDVTQEEGGDDCGNYTINPNDVRGMDYCQSAPDSEYEDEEEGDDELPLPFLWRSDKESEMMMDGAMGPASIDSDEALKIRLNELTELSEAMSTEYRAMMKTMDGLKLNLFGDSTIRRFDPRVMHSIDFTTTECLWPVDMLPNGGGAKIPTMESQMWPGDGEYDDALGDRSKVACQPFTRIRSEITKKNKKASRDIDAMASGGGGGKVTNDDILKNLDELLLSKLDPTKSWTPLPSSYNPFDIPEITSRKQSAEQRVDEAPSYVQKTAVMELPRDRVNNKKMTIKEALVAFVRKPAGADAAENIYKDEGEGEDDGYQFEWNEMGDVIDNPMRGDPFGAHPYEERVDVGEECEEEIEVNGDDASMMETASMSLEEEEKETQIGEAFSFMANNIDA</sequence>
<feature type="compositionally biased region" description="Acidic residues" evidence="1">
    <location>
        <begin position="65"/>
        <end position="75"/>
    </location>
</feature>
<evidence type="ECO:0000313" key="3">
    <source>
        <dbReference type="Proteomes" id="UP001432322"/>
    </source>
</evidence>
<feature type="region of interest" description="Disordered" evidence="1">
    <location>
        <begin position="1"/>
        <end position="24"/>
    </location>
</feature>
<organism evidence="2 3">
    <name type="scientific">Pristionchus fissidentatus</name>
    <dbReference type="NCBI Taxonomy" id="1538716"/>
    <lineage>
        <taxon>Eukaryota</taxon>
        <taxon>Metazoa</taxon>
        <taxon>Ecdysozoa</taxon>
        <taxon>Nematoda</taxon>
        <taxon>Chromadorea</taxon>
        <taxon>Rhabditida</taxon>
        <taxon>Rhabditina</taxon>
        <taxon>Diplogasteromorpha</taxon>
        <taxon>Diplogasteroidea</taxon>
        <taxon>Neodiplogasteridae</taxon>
        <taxon>Pristionchus</taxon>
    </lineage>
</organism>
<dbReference type="EMBL" id="BTSY01000004">
    <property type="protein sequence ID" value="GMT22074.1"/>
    <property type="molecule type" value="Genomic_DNA"/>
</dbReference>
<accession>A0AAV5VWF8</accession>
<proteinExistence type="predicted"/>
<feature type="compositionally biased region" description="Basic and acidic residues" evidence="1">
    <location>
        <begin position="172"/>
        <end position="224"/>
    </location>
</feature>
<keyword evidence="3" id="KW-1185">Reference proteome</keyword>
<feature type="non-terminal residue" evidence="2">
    <location>
        <position position="1"/>
    </location>
</feature>
<protein>
    <submittedName>
        <fullName evidence="2">Uncharacterized protein</fullName>
    </submittedName>
</protein>
<evidence type="ECO:0000256" key="1">
    <source>
        <dbReference type="SAM" id="MobiDB-lite"/>
    </source>
</evidence>
<reference evidence="2" key="1">
    <citation type="submission" date="2023-10" db="EMBL/GenBank/DDBJ databases">
        <title>Genome assembly of Pristionchus species.</title>
        <authorList>
            <person name="Yoshida K."/>
            <person name="Sommer R.J."/>
        </authorList>
    </citation>
    <scope>NUCLEOTIDE SEQUENCE</scope>
    <source>
        <strain evidence="2">RS5133</strain>
    </source>
</reference>